<evidence type="ECO:0000313" key="2">
    <source>
        <dbReference type="Proteomes" id="UP000265703"/>
    </source>
</evidence>
<keyword evidence="2" id="KW-1185">Reference proteome</keyword>
<name>A0A397S6W0_9GLOM</name>
<reference evidence="1 2" key="1">
    <citation type="submission" date="2018-06" db="EMBL/GenBank/DDBJ databases">
        <title>Comparative genomics reveals the genomic features of Rhizophagus irregularis, R. cerebriforme, R. diaphanum and Gigaspora rosea, and their symbiotic lifestyle signature.</title>
        <authorList>
            <person name="Morin E."/>
            <person name="San Clemente H."/>
            <person name="Chen E.C.H."/>
            <person name="De La Providencia I."/>
            <person name="Hainaut M."/>
            <person name="Kuo A."/>
            <person name="Kohler A."/>
            <person name="Murat C."/>
            <person name="Tang N."/>
            <person name="Roy S."/>
            <person name="Loubradou J."/>
            <person name="Henrissat B."/>
            <person name="Grigoriev I.V."/>
            <person name="Corradi N."/>
            <person name="Roux C."/>
            <person name="Martin F.M."/>
        </authorList>
    </citation>
    <scope>NUCLEOTIDE SEQUENCE [LARGE SCALE GENOMIC DNA]</scope>
    <source>
        <strain evidence="1 2">DAOM 227022</strain>
    </source>
</reference>
<dbReference type="EMBL" id="QKYT01000753">
    <property type="protein sequence ID" value="RIA81728.1"/>
    <property type="molecule type" value="Genomic_DNA"/>
</dbReference>
<dbReference type="Proteomes" id="UP000265703">
    <property type="component" value="Unassembled WGS sequence"/>
</dbReference>
<dbReference type="AlphaFoldDB" id="A0A397S6W0"/>
<proteinExistence type="predicted"/>
<evidence type="ECO:0000313" key="1">
    <source>
        <dbReference type="EMBL" id="RIA81728.1"/>
    </source>
</evidence>
<accession>A0A397S6W0</accession>
<comment type="caution">
    <text evidence="1">The sequence shown here is derived from an EMBL/GenBank/DDBJ whole genome shotgun (WGS) entry which is preliminary data.</text>
</comment>
<sequence length="52" mass="5863">MTLKEVRNGKVLLGNSWQTERPCLETLGEYRKALGIVEMGSETESGRIKKPK</sequence>
<protein>
    <submittedName>
        <fullName evidence="1">Uncharacterized protein</fullName>
    </submittedName>
</protein>
<organism evidence="1 2">
    <name type="scientific">Glomus cerebriforme</name>
    <dbReference type="NCBI Taxonomy" id="658196"/>
    <lineage>
        <taxon>Eukaryota</taxon>
        <taxon>Fungi</taxon>
        <taxon>Fungi incertae sedis</taxon>
        <taxon>Mucoromycota</taxon>
        <taxon>Glomeromycotina</taxon>
        <taxon>Glomeromycetes</taxon>
        <taxon>Glomerales</taxon>
        <taxon>Glomeraceae</taxon>
        <taxon>Glomus</taxon>
    </lineage>
</organism>
<gene>
    <name evidence="1" type="ORF">C1645_836519</name>
</gene>